<evidence type="ECO:0000313" key="9">
    <source>
        <dbReference type="Proteomes" id="UP000552241"/>
    </source>
</evidence>
<gene>
    <name evidence="8" type="primary">prmC</name>
    <name evidence="8" type="ORF">HU137_08925</name>
</gene>
<organism evidence="8 9">
    <name type="scientific">Moheibacter lacus</name>
    <dbReference type="NCBI Taxonomy" id="2745851"/>
    <lineage>
        <taxon>Bacteria</taxon>
        <taxon>Pseudomonadati</taxon>
        <taxon>Bacteroidota</taxon>
        <taxon>Flavobacteriia</taxon>
        <taxon>Flavobacteriales</taxon>
        <taxon>Weeksellaceae</taxon>
        <taxon>Moheibacter</taxon>
    </lineage>
</organism>
<evidence type="ECO:0000256" key="1">
    <source>
        <dbReference type="ARBA" id="ARBA00012771"/>
    </source>
</evidence>
<comment type="caution">
    <text evidence="8">The sequence shown here is derived from an EMBL/GenBank/DDBJ whole genome shotgun (WGS) entry which is preliminary data.</text>
</comment>
<dbReference type="CDD" id="cd02440">
    <property type="entry name" value="AdoMet_MTases"/>
    <property type="match status" value="1"/>
</dbReference>
<keyword evidence="9" id="KW-1185">Reference proteome</keyword>
<evidence type="ECO:0000256" key="2">
    <source>
        <dbReference type="ARBA" id="ARBA00022603"/>
    </source>
</evidence>
<evidence type="ECO:0000256" key="3">
    <source>
        <dbReference type="ARBA" id="ARBA00022679"/>
    </source>
</evidence>
<accession>A0A838ZSH3</accession>
<evidence type="ECO:0000256" key="4">
    <source>
        <dbReference type="ARBA" id="ARBA00022691"/>
    </source>
</evidence>
<evidence type="ECO:0000256" key="5">
    <source>
        <dbReference type="ARBA" id="ARBA00048391"/>
    </source>
</evidence>
<dbReference type="RefSeq" id="WP_182043497.1">
    <property type="nucleotide sequence ID" value="NZ_JACDZE010000002.1"/>
</dbReference>
<dbReference type="InterPro" id="IPR050320">
    <property type="entry name" value="N5-glutamine_MTase"/>
</dbReference>
<dbReference type="GO" id="GO:0102559">
    <property type="term" value="F:peptide chain release factor N(5)-glutamine methyltransferase activity"/>
    <property type="evidence" value="ECO:0007669"/>
    <property type="project" value="UniProtKB-EC"/>
</dbReference>
<dbReference type="Proteomes" id="UP000552241">
    <property type="component" value="Unassembled WGS sequence"/>
</dbReference>
<keyword evidence="4" id="KW-0949">S-adenosyl-L-methionine</keyword>
<dbReference type="InterPro" id="IPR029063">
    <property type="entry name" value="SAM-dependent_MTases_sf"/>
</dbReference>
<dbReference type="SUPFAM" id="SSF53335">
    <property type="entry name" value="S-adenosyl-L-methionine-dependent methyltransferases"/>
    <property type="match status" value="1"/>
</dbReference>
<evidence type="ECO:0000256" key="6">
    <source>
        <dbReference type="SAM" id="Coils"/>
    </source>
</evidence>
<name>A0A838ZSH3_9FLAO</name>
<dbReference type="EC" id="2.1.1.297" evidence="1"/>
<dbReference type="Gene3D" id="1.10.8.10">
    <property type="entry name" value="DNA helicase RuvA subunit, C-terminal domain"/>
    <property type="match status" value="1"/>
</dbReference>
<feature type="domain" description="Methyltransferase small" evidence="7">
    <location>
        <begin position="107"/>
        <end position="198"/>
    </location>
</feature>
<dbReference type="InterPro" id="IPR007848">
    <property type="entry name" value="Small_mtfrase_dom"/>
</dbReference>
<dbReference type="InterPro" id="IPR019874">
    <property type="entry name" value="RF_methyltr_PrmC"/>
</dbReference>
<evidence type="ECO:0000259" key="7">
    <source>
        <dbReference type="Pfam" id="PF05175"/>
    </source>
</evidence>
<dbReference type="EMBL" id="JACDZE010000002">
    <property type="protein sequence ID" value="MBA5629889.1"/>
    <property type="molecule type" value="Genomic_DNA"/>
</dbReference>
<dbReference type="PANTHER" id="PTHR18895">
    <property type="entry name" value="HEMK METHYLTRANSFERASE"/>
    <property type="match status" value="1"/>
</dbReference>
<evidence type="ECO:0000313" key="8">
    <source>
        <dbReference type="EMBL" id="MBA5629889.1"/>
    </source>
</evidence>
<dbReference type="PANTHER" id="PTHR18895:SF74">
    <property type="entry name" value="MTRF1L RELEASE FACTOR GLUTAMINE METHYLTRANSFERASE"/>
    <property type="match status" value="1"/>
</dbReference>
<proteinExistence type="predicted"/>
<dbReference type="Gene3D" id="3.40.50.150">
    <property type="entry name" value="Vaccinia Virus protein VP39"/>
    <property type="match status" value="1"/>
</dbReference>
<keyword evidence="3 8" id="KW-0808">Transferase</keyword>
<feature type="coiled-coil region" evidence="6">
    <location>
        <begin position="145"/>
        <end position="172"/>
    </location>
</feature>
<protein>
    <recommendedName>
        <fullName evidence="1">peptide chain release factor N(5)-glutamine methyltransferase</fullName>
        <ecNumber evidence="1">2.1.1.297</ecNumber>
    </recommendedName>
</protein>
<dbReference type="GO" id="GO:0003676">
    <property type="term" value="F:nucleic acid binding"/>
    <property type="evidence" value="ECO:0007669"/>
    <property type="project" value="InterPro"/>
</dbReference>
<dbReference type="NCBIfam" id="TIGR03534">
    <property type="entry name" value="RF_mod_PrmC"/>
    <property type="match status" value="1"/>
</dbReference>
<dbReference type="InterPro" id="IPR004556">
    <property type="entry name" value="HemK-like"/>
</dbReference>
<sequence>MKLSELKNIYQNELQSIYSNAEIERIFYWTAEKILNKPEHILRLALDEEWREFEELKNQFLFKLVLLKEHKPIQYILGETEFYGMKFFVNENVLIPRPETEELVEWILSDFPNHENLKALDIGTGSGCIPITLKKNRPDWKIAALDFSEKAIETAKNNAKFHQTEIEFIQNDFLKMNFNSLEKLDLIISNPPYIGETEKNEMDENVVKFEPHSALFVPDENPLIFYEKIVEFAKQKLKPNGKIFVEINQNLARETKELFQNNFENTELKKDISENFRMIKAFN</sequence>
<keyword evidence="6" id="KW-0175">Coiled coil</keyword>
<dbReference type="Pfam" id="PF05175">
    <property type="entry name" value="MTS"/>
    <property type="match status" value="1"/>
</dbReference>
<dbReference type="NCBIfam" id="TIGR00536">
    <property type="entry name" value="hemK_fam"/>
    <property type="match status" value="1"/>
</dbReference>
<keyword evidence="2 8" id="KW-0489">Methyltransferase</keyword>
<dbReference type="GO" id="GO:0032259">
    <property type="term" value="P:methylation"/>
    <property type="evidence" value="ECO:0007669"/>
    <property type="project" value="UniProtKB-KW"/>
</dbReference>
<dbReference type="PROSITE" id="PS00092">
    <property type="entry name" value="N6_MTASE"/>
    <property type="match status" value="1"/>
</dbReference>
<comment type="catalytic activity">
    <reaction evidence="5">
        <text>L-glutaminyl-[peptide chain release factor] + S-adenosyl-L-methionine = N(5)-methyl-L-glutaminyl-[peptide chain release factor] + S-adenosyl-L-homocysteine + H(+)</text>
        <dbReference type="Rhea" id="RHEA:42896"/>
        <dbReference type="Rhea" id="RHEA-COMP:10271"/>
        <dbReference type="Rhea" id="RHEA-COMP:10272"/>
        <dbReference type="ChEBI" id="CHEBI:15378"/>
        <dbReference type="ChEBI" id="CHEBI:30011"/>
        <dbReference type="ChEBI" id="CHEBI:57856"/>
        <dbReference type="ChEBI" id="CHEBI:59789"/>
        <dbReference type="ChEBI" id="CHEBI:61891"/>
        <dbReference type="EC" id="2.1.1.297"/>
    </reaction>
</comment>
<dbReference type="AlphaFoldDB" id="A0A838ZSH3"/>
<dbReference type="InterPro" id="IPR002052">
    <property type="entry name" value="DNA_methylase_N6_adenine_CS"/>
</dbReference>
<reference evidence="8 9" key="1">
    <citation type="submission" date="2020-07" db="EMBL/GenBank/DDBJ databases">
        <title>Moheibacter lacus sp. nov., a member of the family Flavobacteriaceae isolated from freshwater lake sediment.</title>
        <authorList>
            <person name="Liu Y."/>
        </authorList>
    </citation>
    <scope>NUCLEOTIDE SEQUENCE [LARGE SCALE GENOMIC DNA]</scope>
    <source>
        <strain evidence="8 9">BDHS18</strain>
    </source>
</reference>